<feature type="coiled-coil region" evidence="2">
    <location>
        <begin position="25"/>
        <end position="131"/>
    </location>
</feature>
<dbReference type="AlphaFoldDB" id="A0AAD9KU12"/>
<evidence type="ECO:0000313" key="4">
    <source>
        <dbReference type="EMBL" id="KAK2177507.1"/>
    </source>
</evidence>
<reference evidence="4" key="1">
    <citation type="journal article" date="2023" name="Mol. Biol. Evol.">
        <title>Third-Generation Sequencing Reveals the Adaptive Role of the Epigenome in Three Deep-Sea Polychaetes.</title>
        <authorList>
            <person name="Perez M."/>
            <person name="Aroh O."/>
            <person name="Sun Y."/>
            <person name="Lan Y."/>
            <person name="Juniper S.K."/>
            <person name="Young C.R."/>
            <person name="Angers B."/>
            <person name="Qian P.Y."/>
        </authorList>
    </citation>
    <scope>NUCLEOTIDE SEQUENCE</scope>
    <source>
        <strain evidence="4">R07B-5</strain>
    </source>
</reference>
<evidence type="ECO:0000313" key="5">
    <source>
        <dbReference type="Proteomes" id="UP001209878"/>
    </source>
</evidence>
<feature type="domain" description="ODAD1 central coiled coil region" evidence="3">
    <location>
        <begin position="149"/>
        <end position="428"/>
    </location>
</feature>
<feature type="coiled-coil region" evidence="2">
    <location>
        <begin position="335"/>
        <end position="362"/>
    </location>
</feature>
<proteinExistence type="predicted"/>
<comment type="caution">
    <text evidence="4">The sequence shown here is derived from an EMBL/GenBank/DDBJ whole genome shotgun (WGS) entry which is preliminary data.</text>
</comment>
<organism evidence="4 5">
    <name type="scientific">Ridgeia piscesae</name>
    <name type="common">Tubeworm</name>
    <dbReference type="NCBI Taxonomy" id="27915"/>
    <lineage>
        <taxon>Eukaryota</taxon>
        <taxon>Metazoa</taxon>
        <taxon>Spiralia</taxon>
        <taxon>Lophotrochozoa</taxon>
        <taxon>Annelida</taxon>
        <taxon>Polychaeta</taxon>
        <taxon>Sedentaria</taxon>
        <taxon>Canalipalpata</taxon>
        <taxon>Sabellida</taxon>
        <taxon>Siboglinidae</taxon>
        <taxon>Ridgeia</taxon>
    </lineage>
</organism>
<keyword evidence="1 2" id="KW-0175">Coiled coil</keyword>
<dbReference type="EMBL" id="JAODUO010000593">
    <property type="protein sequence ID" value="KAK2177507.1"/>
    <property type="molecule type" value="Genomic_DNA"/>
</dbReference>
<feature type="coiled-coil region" evidence="2">
    <location>
        <begin position="163"/>
        <end position="215"/>
    </location>
</feature>
<evidence type="ECO:0000256" key="2">
    <source>
        <dbReference type="SAM" id="Coils"/>
    </source>
</evidence>
<sequence length="495" mass="58275">MLRVRSARGGPEEEPSDDYILEGEYEKLKRSYRVMQNDYHRYKEDCQRLLKKQNYLLGMLEDEKEAVETDLNNMAQAIMKRRDEMNVQSLKELCEEHNDSAKEMEEEMQNMRRLEGQIVSVEKQLKMEHKKMGGYYRLMDDHCRMKTQAVVFENRLQKAKVDFNTQLTLNRKLREEIDHLRNERALYGGLYKRLSRELQEAKEELTDTIEISTQAFEQRDEAHNKMAALKERREKDMQLHNSEMKDLLRMISHDEKIKEFIQIKSNERSDFKVEKAKRIKLQYEKRGPAADKILLDNFDTAFRGICAVTKEENVDIIIDNFLKNEEENFALYNYANELSSETDELQAEINNLRESILKMHTKETRRSNDWEDQMNSIESTYQTKHHEMMKSEKRLHEIHFILDKLCEYVSEIFDKIGCDATPIKTTLGGEGGITFNNVTIYMARIEARAMELLKGMYYLNMRATLLEGELPPKLDIGQVEPTLKVIPAVVPPASL</sequence>
<dbReference type="InterPro" id="IPR051876">
    <property type="entry name" value="ODA-DC/CCD"/>
</dbReference>
<protein>
    <recommendedName>
        <fullName evidence="3">ODAD1 central coiled coil region domain-containing protein</fullName>
    </recommendedName>
</protein>
<keyword evidence="5" id="KW-1185">Reference proteome</keyword>
<dbReference type="Pfam" id="PF21773">
    <property type="entry name" value="ODAD1_CC"/>
    <property type="match status" value="1"/>
</dbReference>
<gene>
    <name evidence="4" type="ORF">NP493_594g01011</name>
</gene>
<name>A0AAD9KU12_RIDPI</name>
<accession>A0AAD9KU12</accession>
<dbReference type="Proteomes" id="UP001209878">
    <property type="component" value="Unassembled WGS sequence"/>
</dbReference>
<dbReference type="PANTHER" id="PTHR21694">
    <property type="entry name" value="COILED-COIL DOMAIN-CONTAINING PROTEIN 63"/>
    <property type="match status" value="1"/>
</dbReference>
<dbReference type="InterPro" id="IPR049258">
    <property type="entry name" value="ODAD1_CC"/>
</dbReference>
<evidence type="ECO:0000256" key="1">
    <source>
        <dbReference type="ARBA" id="ARBA00023054"/>
    </source>
</evidence>
<dbReference type="PANTHER" id="PTHR21694:SF18">
    <property type="entry name" value="COILED-COIL DOMAIN-CONTAINING PROTEIN 63"/>
    <property type="match status" value="1"/>
</dbReference>
<evidence type="ECO:0000259" key="3">
    <source>
        <dbReference type="Pfam" id="PF21773"/>
    </source>
</evidence>